<evidence type="ECO:0000313" key="2">
    <source>
        <dbReference type="EMBL" id="TQL49784.1"/>
    </source>
</evidence>
<protein>
    <submittedName>
        <fullName evidence="2">Uncharacterized protein</fullName>
    </submittedName>
</protein>
<accession>A0A542YPD3</accession>
<sequence length="47" mass="5263">MAQEIQAMTDSQADPPPLPFDGLLQHQYEDVCPWPSGEDIFERMNGG</sequence>
<dbReference type="Proteomes" id="UP000319516">
    <property type="component" value="Unassembled WGS sequence"/>
</dbReference>
<comment type="caution">
    <text evidence="2">The sequence shown here is derived from an EMBL/GenBank/DDBJ whole genome shotgun (WGS) entry which is preliminary data.</text>
</comment>
<evidence type="ECO:0000256" key="1">
    <source>
        <dbReference type="SAM" id="MobiDB-lite"/>
    </source>
</evidence>
<dbReference type="AlphaFoldDB" id="A0A542YPD3"/>
<keyword evidence="3" id="KW-1185">Reference proteome</keyword>
<dbReference type="RefSeq" id="WP_153390224.1">
    <property type="nucleotide sequence ID" value="NZ_BAAAIK010000003.1"/>
</dbReference>
<gene>
    <name evidence="2" type="ORF">FB467_0876</name>
</gene>
<dbReference type="EMBL" id="VFOP01000001">
    <property type="protein sequence ID" value="TQL49784.1"/>
    <property type="molecule type" value="Genomic_DNA"/>
</dbReference>
<organism evidence="2 3">
    <name type="scientific">Ornithinicoccus hortensis</name>
    <dbReference type="NCBI Taxonomy" id="82346"/>
    <lineage>
        <taxon>Bacteria</taxon>
        <taxon>Bacillati</taxon>
        <taxon>Actinomycetota</taxon>
        <taxon>Actinomycetes</taxon>
        <taxon>Micrococcales</taxon>
        <taxon>Intrasporangiaceae</taxon>
        <taxon>Ornithinicoccus</taxon>
    </lineage>
</organism>
<feature type="region of interest" description="Disordered" evidence="1">
    <location>
        <begin position="1"/>
        <end position="23"/>
    </location>
</feature>
<feature type="compositionally biased region" description="Polar residues" evidence="1">
    <location>
        <begin position="1"/>
        <end position="12"/>
    </location>
</feature>
<proteinExistence type="predicted"/>
<name>A0A542YPD3_9MICO</name>
<evidence type="ECO:0000313" key="3">
    <source>
        <dbReference type="Proteomes" id="UP000319516"/>
    </source>
</evidence>
<reference evidence="2 3" key="1">
    <citation type="submission" date="2019-06" db="EMBL/GenBank/DDBJ databases">
        <title>Sequencing the genomes of 1000 actinobacteria strains.</title>
        <authorList>
            <person name="Klenk H.-P."/>
        </authorList>
    </citation>
    <scope>NUCLEOTIDE SEQUENCE [LARGE SCALE GENOMIC DNA]</scope>
    <source>
        <strain evidence="2 3">DSM 12335</strain>
    </source>
</reference>